<dbReference type="SUPFAM" id="SSF57756">
    <property type="entry name" value="Retrovirus zinc finger-like domains"/>
    <property type="match status" value="1"/>
</dbReference>
<dbReference type="Gene3D" id="4.10.60.10">
    <property type="entry name" value="Zinc finger, CCHC-type"/>
    <property type="match status" value="1"/>
</dbReference>
<keyword evidence="1" id="KW-0862">Zinc</keyword>
<dbReference type="GO" id="GO:0008270">
    <property type="term" value="F:zinc ion binding"/>
    <property type="evidence" value="ECO:0007669"/>
    <property type="project" value="UniProtKB-KW"/>
</dbReference>
<dbReference type="PROSITE" id="PS50966">
    <property type="entry name" value="ZF_SWIM"/>
    <property type="match status" value="1"/>
</dbReference>
<dbReference type="GO" id="GO:0003676">
    <property type="term" value="F:nucleic acid binding"/>
    <property type="evidence" value="ECO:0007669"/>
    <property type="project" value="InterPro"/>
</dbReference>
<evidence type="ECO:0000313" key="5">
    <source>
        <dbReference type="EMBL" id="GES99207.1"/>
    </source>
</evidence>
<dbReference type="InterPro" id="IPR007527">
    <property type="entry name" value="Znf_SWIM"/>
</dbReference>
<dbReference type="EMBL" id="BLAL01000278">
    <property type="protein sequence ID" value="GES99207.1"/>
    <property type="molecule type" value="Genomic_DNA"/>
</dbReference>
<protein>
    <submittedName>
        <fullName evidence="5">Protein FAR1-related sequence 5-like</fullName>
    </submittedName>
</protein>
<dbReference type="Pfam" id="PF10551">
    <property type="entry name" value="MULE"/>
    <property type="match status" value="1"/>
</dbReference>
<organism evidence="5 6">
    <name type="scientific">Rhizophagus clarus</name>
    <dbReference type="NCBI Taxonomy" id="94130"/>
    <lineage>
        <taxon>Eukaryota</taxon>
        <taxon>Fungi</taxon>
        <taxon>Fungi incertae sedis</taxon>
        <taxon>Mucoromycota</taxon>
        <taxon>Glomeromycotina</taxon>
        <taxon>Glomeromycetes</taxon>
        <taxon>Glomerales</taxon>
        <taxon>Glomeraceae</taxon>
        <taxon>Rhizophagus</taxon>
    </lineage>
</organism>
<keyword evidence="2" id="KW-0175">Coiled coil</keyword>
<dbReference type="InterPro" id="IPR036875">
    <property type="entry name" value="Znf_CCHC_sf"/>
</dbReference>
<feature type="coiled-coil region" evidence="2">
    <location>
        <begin position="5"/>
        <end position="39"/>
    </location>
</feature>
<dbReference type="InterPro" id="IPR004330">
    <property type="entry name" value="FAR1_DNA_bnd_dom"/>
</dbReference>
<accession>A0A8H3M1Z1</accession>
<evidence type="ECO:0000256" key="1">
    <source>
        <dbReference type="PROSITE-ProRule" id="PRU00325"/>
    </source>
</evidence>
<evidence type="ECO:0000256" key="3">
    <source>
        <dbReference type="SAM" id="MobiDB-lite"/>
    </source>
</evidence>
<reference evidence="5" key="1">
    <citation type="submission" date="2019-10" db="EMBL/GenBank/DDBJ databases">
        <title>Conservation and host-specific expression of non-tandemly repeated heterogenous ribosome RNA gene in arbuscular mycorrhizal fungi.</title>
        <authorList>
            <person name="Maeda T."/>
            <person name="Kobayashi Y."/>
            <person name="Nakagawa T."/>
            <person name="Ezawa T."/>
            <person name="Yamaguchi K."/>
            <person name="Bino T."/>
            <person name="Nishimoto Y."/>
            <person name="Shigenobu S."/>
            <person name="Kawaguchi M."/>
        </authorList>
    </citation>
    <scope>NUCLEOTIDE SEQUENCE</scope>
    <source>
        <strain evidence="5">HR1</strain>
    </source>
</reference>
<dbReference type="OrthoDB" id="2398871at2759"/>
<dbReference type="InterPro" id="IPR018289">
    <property type="entry name" value="MULE_transposase_dom"/>
</dbReference>
<name>A0A8H3M1Z1_9GLOM</name>
<evidence type="ECO:0000256" key="2">
    <source>
        <dbReference type="SAM" id="Coils"/>
    </source>
</evidence>
<evidence type="ECO:0000313" key="6">
    <source>
        <dbReference type="Proteomes" id="UP000615446"/>
    </source>
</evidence>
<dbReference type="PANTHER" id="PTHR47718">
    <property type="entry name" value="OS01G0519700 PROTEIN"/>
    <property type="match status" value="1"/>
</dbReference>
<feature type="region of interest" description="Disordered" evidence="3">
    <location>
        <begin position="752"/>
        <end position="795"/>
    </location>
</feature>
<feature type="compositionally biased region" description="Basic residues" evidence="3">
    <location>
        <begin position="755"/>
        <end position="767"/>
    </location>
</feature>
<gene>
    <name evidence="5" type="ORF">RCL2_002571800</name>
</gene>
<dbReference type="Pfam" id="PF03101">
    <property type="entry name" value="FAR1"/>
    <property type="match status" value="1"/>
</dbReference>
<evidence type="ECO:0000259" key="4">
    <source>
        <dbReference type="PROSITE" id="PS50966"/>
    </source>
</evidence>
<keyword evidence="1" id="KW-0479">Metal-binding</keyword>
<feature type="domain" description="SWIM-type" evidence="4">
    <location>
        <begin position="591"/>
        <end position="625"/>
    </location>
</feature>
<comment type="caution">
    <text evidence="5">The sequence shown here is derived from an EMBL/GenBank/DDBJ whole genome shotgun (WGS) entry which is preliminary data.</text>
</comment>
<keyword evidence="1" id="KW-0863">Zinc-finger</keyword>
<dbReference type="AlphaFoldDB" id="A0A8H3M1Z1"/>
<sequence>MNSIINDLELEYDQEDSNKENTLALTENLKKQAEELAVEYRFESWEHVDQVLYAYAKIKGFVWRLQNTYYRADGDISKKVFECSHSGMPRTRKSNNPNKTRNTTSSRVSCTCYINICWPKYDSNPCVTTFESNHKNHNLNIITAVFAPLYRSLSESVLNRIKFYVNNSPGMGSFMIRNLLISEFPQQTFLEKDVINAIQRFKQNNHNEINDPDSDAFWLLEKLEIQQKDDPGMFIAKKIHQGRLFHIFWMDSNQQDLYQRYYDVIVTDNTSRTNRYQMALCFFVGVDNRNHTRIFAQALLSDETSSSYVWVLEQLLKANNGILPTVLLSDADTGLDAAIKNFLPNVKHVHCIFHIRQNLDRHVQRSLGENYTEFLSKFYSVHNSLNETLFNIRWEQLIELFPCANDYLMGTLDKIKESWGKAFICMYFTAGMTSTQRVEGINGIINKYVNSKSSLVECFQGIQEFLCNQTAKAEYRDWIELLPHTNISTTSSERIFPHVIKELKKYLTMEMYFIQKAQLDISLEYNATLILPEDYEVFEEDFVHEVNDENNQDDFAQISLRSLVDKVDRTNIAEIWRITYLTHKSNSSPHFVILLCDKSHICTCLMILNRGLVCRHFFQVMIRSKQAQFSIFLIKKRWFKIESENQLGNPETCNNFDNQNQEFVDINGQSSYAKESTVLDELRNDSYLIDDINVKINIRHLYSNLFGLGRKIAQVASEKHRSDILNVFNEILEELYNDTNEIADESNKTLNPHIVKSKGRPRNKRYKSSVEMGTKSGGSNTFVQDNDGQGSSQGNRCSNCNATNHNIRRCTAPCKLCKKEGHTYVKCKGKDAENDD</sequence>
<proteinExistence type="predicted"/>
<dbReference type="Proteomes" id="UP000615446">
    <property type="component" value="Unassembled WGS sequence"/>
</dbReference>
<feature type="compositionally biased region" description="Polar residues" evidence="3">
    <location>
        <begin position="777"/>
        <end position="795"/>
    </location>
</feature>